<feature type="chain" id="PRO_5037829009" description="Surface antigen domain-containing protein" evidence="1">
    <location>
        <begin position="29"/>
        <end position="155"/>
    </location>
</feature>
<dbReference type="Proteomes" id="UP000782610">
    <property type="component" value="Unassembled WGS sequence"/>
</dbReference>
<accession>A0A933L1F3</accession>
<sequence>MRTTFRALFILPALALAACATTPQLAPATGPSLIATDPALLQAPAQTTAVAASMTDVSAFVDPAAYSQLSEKSRAEAAGAQFNALQFGRVGAPRNWQGDNGQSGVVTVGPYVRVNLIDCRDFTHTVTFGGQSYVKKGTACREADGSWTVSASKTG</sequence>
<organism evidence="2 3">
    <name type="scientific">Devosia nanyangense</name>
    <dbReference type="NCBI Taxonomy" id="1228055"/>
    <lineage>
        <taxon>Bacteria</taxon>
        <taxon>Pseudomonadati</taxon>
        <taxon>Pseudomonadota</taxon>
        <taxon>Alphaproteobacteria</taxon>
        <taxon>Hyphomicrobiales</taxon>
        <taxon>Devosiaceae</taxon>
        <taxon>Devosia</taxon>
    </lineage>
</organism>
<dbReference type="EMBL" id="JACRAF010000032">
    <property type="protein sequence ID" value="MBI4922479.1"/>
    <property type="molecule type" value="Genomic_DNA"/>
</dbReference>
<keyword evidence="1" id="KW-0732">Signal</keyword>
<dbReference type="PROSITE" id="PS51257">
    <property type="entry name" value="PROKAR_LIPOPROTEIN"/>
    <property type="match status" value="1"/>
</dbReference>
<gene>
    <name evidence="2" type="ORF">HY834_12080</name>
</gene>
<dbReference type="AlphaFoldDB" id="A0A933L1F3"/>
<reference evidence="2" key="1">
    <citation type="submission" date="2020-07" db="EMBL/GenBank/DDBJ databases">
        <title>Huge and variable diversity of episymbiotic CPR bacteria and DPANN archaea in groundwater ecosystems.</title>
        <authorList>
            <person name="He C.Y."/>
            <person name="Keren R."/>
            <person name="Whittaker M."/>
            <person name="Farag I.F."/>
            <person name="Doudna J."/>
            <person name="Cate J.H.D."/>
            <person name="Banfield J.F."/>
        </authorList>
    </citation>
    <scope>NUCLEOTIDE SEQUENCE</scope>
    <source>
        <strain evidence="2">NC_groundwater_1586_Pr3_B-0.1um_66_15</strain>
    </source>
</reference>
<evidence type="ECO:0000256" key="1">
    <source>
        <dbReference type="SAM" id="SignalP"/>
    </source>
</evidence>
<proteinExistence type="predicted"/>
<name>A0A933L1F3_9HYPH</name>
<evidence type="ECO:0000313" key="3">
    <source>
        <dbReference type="Proteomes" id="UP000782610"/>
    </source>
</evidence>
<comment type="caution">
    <text evidence="2">The sequence shown here is derived from an EMBL/GenBank/DDBJ whole genome shotgun (WGS) entry which is preliminary data.</text>
</comment>
<feature type="signal peptide" evidence="1">
    <location>
        <begin position="1"/>
        <end position="28"/>
    </location>
</feature>
<evidence type="ECO:0008006" key="4">
    <source>
        <dbReference type="Google" id="ProtNLM"/>
    </source>
</evidence>
<evidence type="ECO:0000313" key="2">
    <source>
        <dbReference type="EMBL" id="MBI4922479.1"/>
    </source>
</evidence>
<protein>
    <recommendedName>
        <fullName evidence="4">Surface antigen domain-containing protein</fullName>
    </recommendedName>
</protein>